<name>A0ABU3F9H0_9ENTE</name>
<accession>A0ABU3F9H0</accession>
<sequence>MERGKVMDSYPRHLIFGTLEHARFEQDGWQWGWFSTPSFLERVRCRVCRHDFTLWCTNKGVTDVIPMKIRICKKCGKQEEKHSWS</sequence>
<organism evidence="1 2">
    <name type="scientific">Enterococcus xiangfangensis</name>
    <dbReference type="NCBI Taxonomy" id="1296537"/>
    <lineage>
        <taxon>Bacteria</taxon>
        <taxon>Bacillati</taxon>
        <taxon>Bacillota</taxon>
        <taxon>Bacilli</taxon>
        <taxon>Lactobacillales</taxon>
        <taxon>Enterococcaceae</taxon>
        <taxon>Enterococcus</taxon>
    </lineage>
</organism>
<comment type="caution">
    <text evidence="1">The sequence shown here is derived from an EMBL/GenBank/DDBJ whole genome shotgun (WGS) entry which is preliminary data.</text>
</comment>
<dbReference type="Proteomes" id="UP001181046">
    <property type="component" value="Unassembled WGS sequence"/>
</dbReference>
<reference evidence="1" key="1">
    <citation type="submission" date="2023-03" db="EMBL/GenBank/DDBJ databases">
        <authorList>
            <person name="Shen W."/>
            <person name="Cai J."/>
        </authorList>
    </citation>
    <scope>NUCLEOTIDE SEQUENCE</scope>
    <source>
        <strain evidence="1">P66-3</strain>
    </source>
</reference>
<evidence type="ECO:0000313" key="2">
    <source>
        <dbReference type="Proteomes" id="UP001181046"/>
    </source>
</evidence>
<keyword evidence="2" id="KW-1185">Reference proteome</keyword>
<evidence type="ECO:0000313" key="1">
    <source>
        <dbReference type="EMBL" id="MDT2759293.1"/>
    </source>
</evidence>
<dbReference type="RefSeq" id="WP_028020904.1">
    <property type="nucleotide sequence ID" value="NZ_JARQAJ010000003.1"/>
</dbReference>
<protein>
    <submittedName>
        <fullName evidence="1">Uncharacterized protein</fullName>
    </submittedName>
</protein>
<dbReference type="EMBL" id="JARQAJ010000003">
    <property type="protein sequence ID" value="MDT2759293.1"/>
    <property type="molecule type" value="Genomic_DNA"/>
</dbReference>
<proteinExistence type="predicted"/>
<gene>
    <name evidence="1" type="ORF">P7H27_05905</name>
</gene>